<dbReference type="Gene3D" id="3.20.20.80">
    <property type="entry name" value="Glycosidases"/>
    <property type="match status" value="1"/>
</dbReference>
<evidence type="ECO:0000256" key="2">
    <source>
        <dbReference type="SAM" id="MobiDB-lite"/>
    </source>
</evidence>
<keyword evidence="5" id="KW-1185">Reference proteome</keyword>
<feature type="region of interest" description="Disordered" evidence="2">
    <location>
        <begin position="1"/>
        <end position="110"/>
    </location>
</feature>
<sequence>MPPDPSELPGPPDPSVPSDPSEPPDRFVPSDPSEPPDPFVPSDPSVRPGASDDPSVPRGPSGAGPGPASPPPPLTTHSTRDDMTQHLADPPTNRSDDTLGHASEDTRGHDRSGWWQDAVIYQVYPRSFADGNGDGMGDLEGVRHRLPHLRDLGVDAVWLSPFYASPQADAGYDVADYRAVDPMFGTLLDADALLRDAHDLGLRVIVDLVPNHSSAEHEWFRRALREGPGSPLRERYHFRPGKGAHGELPPNDWESVFGGPAWTRTTNPDGTPGDWYLHLFAPEQPDFNWEHPAVADEFRSILRFWLDMGVDGFRVDVAHGLVKAAGLPDIGDAGRVRLLGTGDGGTPFFDQDGVHEIYRQWRTILDEYPGDRIAVAEAWTPTVERTAHYVRPDELHQAFNFQYLSTPWRADALREVVDRSLDAMRPVGAPATWVLSNHDVTRHTTRFAGRPGGTQTREPGDRALGLRRARAATLLMLALPGSAYLYQGEELGLPDVTDLPDEVRQDPSYFRADGQDGFRDGCRVPIPWTRRGSSYGFGTGGSWLPQPAAWGELSVEAQTGDPDSTLELYRAALRIRRDHPGLGAGSSVDWRDAPDGVLVLARPGFVCAVNTTAEPVRIPAGGTLLLSSAPVTTDGTETVLPGDTTAWWSV</sequence>
<gene>
    <name evidence="4" type="ORF">GCM10009654_30390</name>
</gene>
<dbReference type="Gene3D" id="3.90.400.10">
    <property type="entry name" value="Oligo-1,6-glucosidase, Domain 2"/>
    <property type="match status" value="1"/>
</dbReference>
<dbReference type="InterPro" id="IPR045857">
    <property type="entry name" value="O16G_dom_2"/>
</dbReference>
<proteinExistence type="inferred from homology"/>
<dbReference type="Pfam" id="PF00128">
    <property type="entry name" value="Alpha-amylase"/>
    <property type="match status" value="1"/>
</dbReference>
<comment type="similarity">
    <text evidence="1">Belongs to the glycosyl hydrolase 13 family.</text>
</comment>
<feature type="compositionally biased region" description="Pro residues" evidence="2">
    <location>
        <begin position="32"/>
        <end position="41"/>
    </location>
</feature>
<dbReference type="Proteomes" id="UP001501371">
    <property type="component" value="Unassembled WGS sequence"/>
</dbReference>
<feature type="compositionally biased region" description="Basic and acidic residues" evidence="2">
    <location>
        <begin position="94"/>
        <end position="110"/>
    </location>
</feature>
<dbReference type="InterPro" id="IPR017853">
    <property type="entry name" value="GH"/>
</dbReference>
<evidence type="ECO:0000313" key="4">
    <source>
        <dbReference type="EMBL" id="GAA1171094.1"/>
    </source>
</evidence>
<dbReference type="SMART" id="SM00642">
    <property type="entry name" value="Aamy"/>
    <property type="match status" value="1"/>
</dbReference>
<feature type="compositionally biased region" description="Low complexity" evidence="2">
    <location>
        <begin position="42"/>
        <end position="60"/>
    </location>
</feature>
<organism evidence="4 5">
    <name type="scientific">Streptomyces hebeiensis</name>
    <dbReference type="NCBI Taxonomy" id="229486"/>
    <lineage>
        <taxon>Bacteria</taxon>
        <taxon>Bacillati</taxon>
        <taxon>Actinomycetota</taxon>
        <taxon>Actinomycetes</taxon>
        <taxon>Kitasatosporales</taxon>
        <taxon>Streptomycetaceae</taxon>
        <taxon>Streptomyces</taxon>
    </lineage>
</organism>
<dbReference type="GO" id="GO:0016787">
    <property type="term" value="F:hydrolase activity"/>
    <property type="evidence" value="ECO:0007669"/>
    <property type="project" value="UniProtKB-KW"/>
</dbReference>
<dbReference type="PANTHER" id="PTHR10357">
    <property type="entry name" value="ALPHA-AMYLASE FAMILY MEMBER"/>
    <property type="match status" value="1"/>
</dbReference>
<feature type="compositionally biased region" description="Pro residues" evidence="2">
    <location>
        <begin position="1"/>
        <end position="21"/>
    </location>
</feature>
<dbReference type="PANTHER" id="PTHR10357:SF179">
    <property type="entry name" value="NEUTRAL AND BASIC AMINO ACID TRANSPORT PROTEIN RBAT"/>
    <property type="match status" value="1"/>
</dbReference>
<dbReference type="EMBL" id="BAAAKV010000024">
    <property type="protein sequence ID" value="GAA1171094.1"/>
    <property type="molecule type" value="Genomic_DNA"/>
</dbReference>
<name>A0ABN1UXV5_9ACTN</name>
<comment type="caution">
    <text evidence="4">The sequence shown here is derived from an EMBL/GenBank/DDBJ whole genome shotgun (WGS) entry which is preliminary data.</text>
</comment>
<keyword evidence="4" id="KW-0378">Hydrolase</keyword>
<dbReference type="SUPFAM" id="SSF51445">
    <property type="entry name" value="(Trans)glycosidases"/>
    <property type="match status" value="1"/>
</dbReference>
<evidence type="ECO:0000256" key="1">
    <source>
        <dbReference type="ARBA" id="ARBA00008061"/>
    </source>
</evidence>
<protein>
    <submittedName>
        <fullName evidence="4">Glycoside hydrolase family 13 protein</fullName>
    </submittedName>
</protein>
<accession>A0ABN1UXV5</accession>
<evidence type="ECO:0000259" key="3">
    <source>
        <dbReference type="SMART" id="SM00642"/>
    </source>
</evidence>
<dbReference type="InterPro" id="IPR006047">
    <property type="entry name" value="GH13_cat_dom"/>
</dbReference>
<evidence type="ECO:0000313" key="5">
    <source>
        <dbReference type="Proteomes" id="UP001501371"/>
    </source>
</evidence>
<reference evidence="4 5" key="1">
    <citation type="journal article" date="2019" name="Int. J. Syst. Evol. Microbiol.">
        <title>The Global Catalogue of Microorganisms (GCM) 10K type strain sequencing project: providing services to taxonomists for standard genome sequencing and annotation.</title>
        <authorList>
            <consortium name="The Broad Institute Genomics Platform"/>
            <consortium name="The Broad Institute Genome Sequencing Center for Infectious Disease"/>
            <person name="Wu L."/>
            <person name="Ma J."/>
        </authorList>
    </citation>
    <scope>NUCLEOTIDE SEQUENCE [LARGE SCALE GENOMIC DNA]</scope>
    <source>
        <strain evidence="4 5">JCM 12696</strain>
    </source>
</reference>
<dbReference type="CDD" id="cd11332">
    <property type="entry name" value="AmyAc_OligoGlu_TS"/>
    <property type="match status" value="1"/>
</dbReference>
<feature type="domain" description="Glycosyl hydrolase family 13 catalytic" evidence="3">
    <location>
        <begin position="122"/>
        <end position="519"/>
    </location>
</feature>